<protein>
    <submittedName>
        <fullName evidence="3">OLC1v1033903C1</fullName>
    </submittedName>
</protein>
<feature type="region of interest" description="Disordered" evidence="1">
    <location>
        <begin position="268"/>
        <end position="309"/>
    </location>
</feature>
<dbReference type="AlphaFoldDB" id="A0AAV1CPB2"/>
<feature type="region of interest" description="Disordered" evidence="1">
    <location>
        <begin position="78"/>
        <end position="116"/>
    </location>
</feature>
<dbReference type="Proteomes" id="UP001161247">
    <property type="component" value="Chromosome 3"/>
</dbReference>
<feature type="region of interest" description="Disordered" evidence="1">
    <location>
        <begin position="1"/>
        <end position="23"/>
    </location>
</feature>
<dbReference type="Gene3D" id="3.30.1370.50">
    <property type="entry name" value="R3H-like domain"/>
    <property type="match status" value="1"/>
</dbReference>
<feature type="region of interest" description="Disordered" evidence="1">
    <location>
        <begin position="223"/>
        <end position="255"/>
    </location>
</feature>
<evidence type="ECO:0000313" key="3">
    <source>
        <dbReference type="EMBL" id="CAI9097469.1"/>
    </source>
</evidence>
<feature type="region of interest" description="Disordered" evidence="1">
    <location>
        <begin position="686"/>
        <end position="713"/>
    </location>
</feature>
<dbReference type="PROSITE" id="PS50174">
    <property type="entry name" value="G_PATCH"/>
    <property type="match status" value="2"/>
</dbReference>
<feature type="domain" description="G-patch" evidence="2">
    <location>
        <begin position="733"/>
        <end position="778"/>
    </location>
</feature>
<evidence type="ECO:0000313" key="4">
    <source>
        <dbReference type="Proteomes" id="UP001161247"/>
    </source>
</evidence>
<dbReference type="InterPro" id="IPR001374">
    <property type="entry name" value="R3H_dom"/>
</dbReference>
<feature type="compositionally biased region" description="Basic residues" evidence="1">
    <location>
        <begin position="411"/>
        <end position="420"/>
    </location>
</feature>
<reference evidence="3" key="1">
    <citation type="submission" date="2023-03" db="EMBL/GenBank/DDBJ databases">
        <authorList>
            <person name="Julca I."/>
        </authorList>
    </citation>
    <scope>NUCLEOTIDE SEQUENCE</scope>
</reference>
<dbReference type="PANTHER" id="PTHR47423:SF2">
    <property type="entry name" value="PROTEIN SQS1"/>
    <property type="match status" value="1"/>
</dbReference>
<accession>A0AAV1CPB2</accession>
<sequence length="778" mass="85060">MGGGNKKRFNKAKSRKIHQSSSARSLFVEGGVLADWTPSFSSPPSRGPNHRIYSVHFFYSNFYEIQFNSLFEYSGRNQRNGKETSGSAGRSATGSGRKKPNSGTGSGSRNESSKSKGNAFGFVYPSFDSQADTNCTIKESREDKLENSAPILLVDSKETQIVAYIDEEPTKDVPGLKYDYDYSTVMLEESSHRGLGFSNEVEETTASYEVSNQLEEEEVAFEMSSAEEDVNFDDNSGDEFIAESSSGENPGYLSIGGLKIYTEDIEDDEFDGSDDEELSPDEESSDSSESEDSAQSSDSEESSDSGSDIDDEVAADYFEGIGASDSLLNLDQLVGRNGCASPDRGCSGGAFDDTLEKLGGIALQEASMEYGRMKPRSGRKCRAKDMKASVGKYTCSADLDDIMFLKDPRTRSGKKKHVTRLPRSWPSEASKSRKFGKVHGEKKKHRKEMIAEKRRERMIRRGVDLQQINLKLQQMVLDAVDISSFQLMHSRDCSQVQRLAAIYRLSSTTQGSGKRRFVTVTRTQHTCMPSSSDMVRLDKLIGANEKDSDFSVYDIDLRKGKGKTSGSAPRGVKSATINLHSEPRRKKRNEKLGSYAAQPVSFISSGIMGSDSVESLAMETSEMSDTYNETKVVPGEVKCGAFELHTTGFGSKMLAKMGYVEGGGLGKHKQGIAEPIEVSQRPKSLGLGAEIPETSVRPSKKDYPSVSPLPPSAFPGKLAKKESQQFGSFEKHTKGFGSKMMSKMGFVEGMGLGRDSQGMVKPLVAVRRPKARGLGAEG</sequence>
<feature type="compositionally biased region" description="Basic residues" evidence="1">
    <location>
        <begin position="1"/>
        <end position="18"/>
    </location>
</feature>
<dbReference type="SMART" id="SM00443">
    <property type="entry name" value="G_patch"/>
    <property type="match status" value="2"/>
</dbReference>
<organism evidence="3 4">
    <name type="scientific">Oldenlandia corymbosa var. corymbosa</name>
    <dbReference type="NCBI Taxonomy" id="529605"/>
    <lineage>
        <taxon>Eukaryota</taxon>
        <taxon>Viridiplantae</taxon>
        <taxon>Streptophyta</taxon>
        <taxon>Embryophyta</taxon>
        <taxon>Tracheophyta</taxon>
        <taxon>Spermatophyta</taxon>
        <taxon>Magnoliopsida</taxon>
        <taxon>eudicotyledons</taxon>
        <taxon>Gunneridae</taxon>
        <taxon>Pentapetalae</taxon>
        <taxon>asterids</taxon>
        <taxon>lamiids</taxon>
        <taxon>Gentianales</taxon>
        <taxon>Rubiaceae</taxon>
        <taxon>Rubioideae</taxon>
        <taxon>Spermacoceae</taxon>
        <taxon>Hedyotis-Oldenlandia complex</taxon>
        <taxon>Oldenlandia</taxon>
    </lineage>
</organism>
<feature type="domain" description="G-patch" evidence="2">
    <location>
        <begin position="646"/>
        <end position="692"/>
    </location>
</feature>
<evidence type="ECO:0000259" key="2">
    <source>
        <dbReference type="PROSITE" id="PS50174"/>
    </source>
</evidence>
<feature type="compositionally biased region" description="Basic residues" evidence="1">
    <location>
        <begin position="432"/>
        <end position="445"/>
    </location>
</feature>
<dbReference type="PANTHER" id="PTHR47423">
    <property type="entry name" value="G-PATCH DOMAIN CONTAINING PROTEIN"/>
    <property type="match status" value="1"/>
</dbReference>
<feature type="compositionally biased region" description="Acidic residues" evidence="1">
    <location>
        <begin position="223"/>
        <end position="241"/>
    </location>
</feature>
<feature type="region of interest" description="Disordered" evidence="1">
    <location>
        <begin position="561"/>
        <end position="593"/>
    </location>
</feature>
<dbReference type="InterPro" id="IPR000467">
    <property type="entry name" value="G_patch_dom"/>
</dbReference>
<feature type="compositionally biased region" description="Polar residues" evidence="1">
    <location>
        <begin position="101"/>
        <end position="110"/>
    </location>
</feature>
<feature type="region of interest" description="Disordered" evidence="1">
    <location>
        <begin position="411"/>
        <end position="445"/>
    </location>
</feature>
<name>A0AAV1CPB2_OLDCO</name>
<proteinExistence type="predicted"/>
<gene>
    <name evidence="3" type="ORF">OLC1_LOCUS7951</name>
</gene>
<dbReference type="InterPro" id="IPR036867">
    <property type="entry name" value="R3H_dom_sf"/>
</dbReference>
<feature type="compositionally biased region" description="Low complexity" evidence="1">
    <location>
        <begin position="84"/>
        <end position="95"/>
    </location>
</feature>
<dbReference type="GO" id="GO:0003676">
    <property type="term" value="F:nucleic acid binding"/>
    <property type="evidence" value="ECO:0007669"/>
    <property type="project" value="InterPro"/>
</dbReference>
<dbReference type="EMBL" id="OX459120">
    <property type="protein sequence ID" value="CAI9097469.1"/>
    <property type="molecule type" value="Genomic_DNA"/>
</dbReference>
<dbReference type="Pfam" id="PF01585">
    <property type="entry name" value="G-patch"/>
    <property type="match status" value="2"/>
</dbReference>
<evidence type="ECO:0000256" key="1">
    <source>
        <dbReference type="SAM" id="MobiDB-lite"/>
    </source>
</evidence>
<dbReference type="Pfam" id="PF01424">
    <property type="entry name" value="R3H"/>
    <property type="match status" value="1"/>
</dbReference>
<keyword evidence="4" id="KW-1185">Reference proteome</keyword>